<name>A0A1H7ZG46_9SPHN</name>
<dbReference type="SUPFAM" id="SSF48208">
    <property type="entry name" value="Six-hairpin glycosidases"/>
    <property type="match status" value="1"/>
</dbReference>
<dbReference type="Proteomes" id="UP000199206">
    <property type="component" value="Unassembled WGS sequence"/>
</dbReference>
<feature type="signal peptide" evidence="1">
    <location>
        <begin position="1"/>
        <end position="23"/>
    </location>
</feature>
<reference evidence="3" key="1">
    <citation type="submission" date="2016-10" db="EMBL/GenBank/DDBJ databases">
        <authorList>
            <person name="Varghese N."/>
            <person name="Submissions S."/>
        </authorList>
    </citation>
    <scope>NUCLEOTIDE SEQUENCE [LARGE SCALE GENOMIC DNA]</scope>
    <source>
        <strain evidence="3">S6-262</strain>
    </source>
</reference>
<dbReference type="RefSeq" id="WP_244501355.1">
    <property type="nucleotide sequence ID" value="NZ_FOCF01000001.1"/>
</dbReference>
<evidence type="ECO:0000313" key="3">
    <source>
        <dbReference type="Proteomes" id="UP000199206"/>
    </source>
</evidence>
<dbReference type="InterPro" id="IPR008928">
    <property type="entry name" value="6-hairpin_glycosidase_sf"/>
</dbReference>
<protein>
    <recommendedName>
        <fullName evidence="4">Lipoprotein</fullName>
    </recommendedName>
</protein>
<dbReference type="GO" id="GO:0005975">
    <property type="term" value="P:carbohydrate metabolic process"/>
    <property type="evidence" value="ECO:0007669"/>
    <property type="project" value="InterPro"/>
</dbReference>
<dbReference type="EMBL" id="FOCF01000001">
    <property type="protein sequence ID" value="SEM56489.1"/>
    <property type="molecule type" value="Genomic_DNA"/>
</dbReference>
<dbReference type="STRING" id="1166340.SAMN05192583_0651"/>
<accession>A0A1H7ZG46</accession>
<dbReference type="AlphaFoldDB" id="A0A1H7ZG46"/>
<keyword evidence="3" id="KW-1185">Reference proteome</keyword>
<keyword evidence="1" id="KW-0732">Signal</keyword>
<organism evidence="2 3">
    <name type="scientific">Sphingomonas gellani</name>
    <dbReference type="NCBI Taxonomy" id="1166340"/>
    <lineage>
        <taxon>Bacteria</taxon>
        <taxon>Pseudomonadati</taxon>
        <taxon>Pseudomonadota</taxon>
        <taxon>Alphaproteobacteria</taxon>
        <taxon>Sphingomonadales</taxon>
        <taxon>Sphingomonadaceae</taxon>
        <taxon>Sphingomonas</taxon>
    </lineage>
</organism>
<evidence type="ECO:0000256" key="1">
    <source>
        <dbReference type="SAM" id="SignalP"/>
    </source>
</evidence>
<evidence type="ECO:0008006" key="4">
    <source>
        <dbReference type="Google" id="ProtNLM"/>
    </source>
</evidence>
<evidence type="ECO:0000313" key="2">
    <source>
        <dbReference type="EMBL" id="SEM56489.1"/>
    </source>
</evidence>
<feature type="chain" id="PRO_5011525467" description="Lipoprotein" evidence="1">
    <location>
        <begin position="24"/>
        <end position="676"/>
    </location>
</feature>
<sequence length="676" mass="72105">MRLRRSLVAPLLSLLAAPLLIGAAGEQVVRREGLNLNSFTQSGSVAAHVLLRDGQDPRLIVAFPAGNSGVGLWFDRVAGPTRWTMADAARPVTTTDARGRALRGVTFAATIQARELRVKQAVLTSIRVLRDYQALGTVPDGLAPTLTQERGTLTWARDRLDGGAGYRLSLRVDRGTLHGTTLTAAKDGTIEITVTALTGEVPLTPFRPGELLEPTAANDPQARAALQFLSYREKFLAGSWRFLTYFGRDTLLSVRLLMPALRPDAVDTGLRSVLERLSPDGVVAHEEDIGEFAILDHRRDGGGLSDAPTYNYAMVDSPFLLAPVAGAWLIDDARGRARAARFLAAPLGHERAGDALMRNVRFVVAAAAPFTRDPDWRRMISLKPGMDAGEWRDSNDGLGGGRYPYDINAVLVPAALEAIDAMARAGLLAPFAKPEDRTMLAQVHGMAATWASRAPGYFAQTVTPAAAQAAISRYAAQVGVPAGPALAAATQPLRYNAISLDAQGRAVPIVHSDDGFALLFQHPDAAALNTAATTISAPFPAGLMTGAGMLVANPVFAPTALQARFSPAAYHGTVVWSWQQALVAAGIDRQLARSDLPPATCARLTDAQAKLWQAIDASRSVQSSELWSWRYADGAYRIAPFGAAGGDADESNAAQLWSTVYLAVRRPVGAPACHRR</sequence>
<proteinExistence type="predicted"/>
<gene>
    <name evidence="2" type="ORF">SAMN05192583_0651</name>
</gene>